<evidence type="ECO:0000313" key="2">
    <source>
        <dbReference type="EMBL" id="RPD58247.1"/>
    </source>
</evidence>
<protein>
    <submittedName>
        <fullName evidence="2">Uncharacterized protein</fullName>
    </submittedName>
</protein>
<accession>A0A5C2S410</accession>
<evidence type="ECO:0000313" key="3">
    <source>
        <dbReference type="Proteomes" id="UP000313359"/>
    </source>
</evidence>
<evidence type="ECO:0000256" key="1">
    <source>
        <dbReference type="SAM" id="MobiDB-lite"/>
    </source>
</evidence>
<dbReference type="AlphaFoldDB" id="A0A5C2S410"/>
<reference evidence="2" key="1">
    <citation type="journal article" date="2018" name="Genome Biol. Evol.">
        <title>Genomics and development of Lentinus tigrinus, a white-rot wood-decaying mushroom with dimorphic fruiting bodies.</title>
        <authorList>
            <person name="Wu B."/>
            <person name="Xu Z."/>
            <person name="Knudson A."/>
            <person name="Carlson A."/>
            <person name="Chen N."/>
            <person name="Kovaka S."/>
            <person name="LaButti K."/>
            <person name="Lipzen A."/>
            <person name="Pennachio C."/>
            <person name="Riley R."/>
            <person name="Schakwitz W."/>
            <person name="Umezawa K."/>
            <person name="Ohm R.A."/>
            <person name="Grigoriev I.V."/>
            <person name="Nagy L.G."/>
            <person name="Gibbons J."/>
            <person name="Hibbett D."/>
        </authorList>
    </citation>
    <scope>NUCLEOTIDE SEQUENCE [LARGE SCALE GENOMIC DNA]</scope>
    <source>
        <strain evidence="2">ALCF2SS1-6</strain>
    </source>
</reference>
<feature type="compositionally biased region" description="Acidic residues" evidence="1">
    <location>
        <begin position="244"/>
        <end position="263"/>
    </location>
</feature>
<dbReference type="OrthoDB" id="2756799at2759"/>
<dbReference type="Proteomes" id="UP000313359">
    <property type="component" value="Unassembled WGS sequence"/>
</dbReference>
<feature type="region of interest" description="Disordered" evidence="1">
    <location>
        <begin position="214"/>
        <end position="275"/>
    </location>
</feature>
<sequence>MASHLRPDVQVEVQDWLQRHNVVVEDLALDDSSSWPSHIAPFAQLLPEDESSASNVKLEHGPWDPEGTLDSLTDRLDLFIPSACASFLLYGKSHGPLLRTIVIRHIAKLLHPSLAVYDRVEFAMPRSDTGSASLDSAFHPTKGRAEILILLERATTACESPTSAYYRDPSEVPFAHRKVTTSNYTSSTAPECPEKVLDRTSDWRSVERRMWDEPLDRDIEEEEYSDVEDNYQDDDTSEGKGQGGDEDGRDDVGEDDNGEDDSGSADSDGGVPFLSGELNPHRHVLSTCHPHPLIPVLCVADELNLLPLMTSTLYQRRAWNLAVPVVGILLPRSSTTCKVLFGWVEGSPGPTHALPLVHILAPVLGRVDAGLFDLCVPEHLVRMTQFLAALGPYIAVPIQDSGDPVSDASLPWRADEYMRELAEDRGLDGRIWNWLCDVSSTDLHAQEIPTNHREGKQSVASSESEASQKGHLVNATSHYS</sequence>
<feature type="compositionally biased region" description="Acidic residues" evidence="1">
    <location>
        <begin position="218"/>
        <end position="236"/>
    </location>
</feature>
<dbReference type="EMBL" id="ML122276">
    <property type="protein sequence ID" value="RPD58247.1"/>
    <property type="molecule type" value="Genomic_DNA"/>
</dbReference>
<proteinExistence type="predicted"/>
<feature type="compositionally biased region" description="Low complexity" evidence="1">
    <location>
        <begin position="457"/>
        <end position="469"/>
    </location>
</feature>
<name>A0A5C2S410_9APHY</name>
<feature type="region of interest" description="Disordered" evidence="1">
    <location>
        <begin position="448"/>
        <end position="480"/>
    </location>
</feature>
<gene>
    <name evidence="2" type="ORF">L227DRAFT_191969</name>
</gene>
<keyword evidence="3" id="KW-1185">Reference proteome</keyword>
<organism evidence="2 3">
    <name type="scientific">Lentinus tigrinus ALCF2SS1-6</name>
    <dbReference type="NCBI Taxonomy" id="1328759"/>
    <lineage>
        <taxon>Eukaryota</taxon>
        <taxon>Fungi</taxon>
        <taxon>Dikarya</taxon>
        <taxon>Basidiomycota</taxon>
        <taxon>Agaricomycotina</taxon>
        <taxon>Agaricomycetes</taxon>
        <taxon>Polyporales</taxon>
        <taxon>Polyporaceae</taxon>
        <taxon>Lentinus</taxon>
    </lineage>
</organism>